<evidence type="ECO:0000313" key="3">
    <source>
        <dbReference type="Proteomes" id="UP000275719"/>
    </source>
</evidence>
<evidence type="ECO:0000256" key="1">
    <source>
        <dbReference type="SAM" id="SignalP"/>
    </source>
</evidence>
<keyword evidence="1" id="KW-0732">Signal</keyword>
<dbReference type="RefSeq" id="WP_125017377.1">
    <property type="nucleotide sequence ID" value="NZ_RQVQ01000005.1"/>
</dbReference>
<protein>
    <submittedName>
        <fullName evidence="2">Uncharacterized protein</fullName>
    </submittedName>
</protein>
<dbReference type="OrthoDB" id="1247310at2"/>
<dbReference type="AlphaFoldDB" id="A0A3P3WFQ6"/>
<organism evidence="2 3">
    <name type="scientific">Paenimyroides tangerinum</name>
    <dbReference type="NCBI Taxonomy" id="2488728"/>
    <lineage>
        <taxon>Bacteria</taxon>
        <taxon>Pseudomonadati</taxon>
        <taxon>Bacteroidota</taxon>
        <taxon>Flavobacteriia</taxon>
        <taxon>Flavobacteriales</taxon>
        <taxon>Flavobacteriaceae</taxon>
        <taxon>Paenimyroides</taxon>
    </lineage>
</organism>
<sequence>MNKIYLTLLFFVIALRVQAQVGYGTATPDKSAAIEIQASDKGILVPRINLTSATQKLNATANNANALLVFNTGTVLSQGFYYWKAKIENDIDNGSWIALGSEVSSMPKFFYMPSVVLPTVSTDSRITANGNYRYADATFSVNLYVLFSSQFTTPVTSSTGSTGLDGFVFSDATLYEYFITFADSDVFTNVAVTNSGLLTYKVNTNSIIRNGSFMNIVLKVKN</sequence>
<accession>A0A3P3WFQ6</accession>
<reference evidence="2 3" key="1">
    <citation type="submission" date="2018-11" db="EMBL/GenBank/DDBJ databases">
        <title>Flavobacterium sp. nov., YIM 102701-2 draft genome.</title>
        <authorList>
            <person name="Li G."/>
            <person name="Jiang Y."/>
        </authorList>
    </citation>
    <scope>NUCLEOTIDE SEQUENCE [LARGE SCALE GENOMIC DNA]</scope>
    <source>
        <strain evidence="2 3">YIM 102701-2</strain>
    </source>
</reference>
<dbReference type="Proteomes" id="UP000275719">
    <property type="component" value="Unassembled WGS sequence"/>
</dbReference>
<gene>
    <name evidence="2" type="ORF">EG240_03230</name>
</gene>
<feature type="signal peptide" evidence="1">
    <location>
        <begin position="1"/>
        <end position="19"/>
    </location>
</feature>
<name>A0A3P3WFQ6_9FLAO</name>
<keyword evidence="3" id="KW-1185">Reference proteome</keyword>
<feature type="chain" id="PRO_5018299449" evidence="1">
    <location>
        <begin position="20"/>
        <end position="222"/>
    </location>
</feature>
<dbReference type="EMBL" id="RQVQ01000005">
    <property type="protein sequence ID" value="RRJ92429.1"/>
    <property type="molecule type" value="Genomic_DNA"/>
</dbReference>
<comment type="caution">
    <text evidence="2">The sequence shown here is derived from an EMBL/GenBank/DDBJ whole genome shotgun (WGS) entry which is preliminary data.</text>
</comment>
<proteinExistence type="predicted"/>
<evidence type="ECO:0000313" key="2">
    <source>
        <dbReference type="EMBL" id="RRJ92429.1"/>
    </source>
</evidence>